<comment type="caution">
    <text evidence="1">The sequence shown here is derived from an EMBL/GenBank/DDBJ whole genome shotgun (WGS) entry which is preliminary data.</text>
</comment>
<gene>
    <name evidence="1" type="ORF">PMAYCL1PPCAC_11854</name>
</gene>
<reference evidence="2" key="1">
    <citation type="submission" date="2022-10" db="EMBL/GenBank/DDBJ databases">
        <title>Genome assembly of Pristionchus species.</title>
        <authorList>
            <person name="Yoshida K."/>
            <person name="Sommer R.J."/>
        </authorList>
    </citation>
    <scope>NUCLEOTIDE SEQUENCE [LARGE SCALE GENOMIC DNA]</scope>
    <source>
        <strain evidence="2">RS5460</strain>
    </source>
</reference>
<dbReference type="PANTHER" id="PTHR16537">
    <property type="entry name" value="SJOEGREN SYNDROME/SCLERODERMA AUTOANTIGEN 1"/>
    <property type="match status" value="1"/>
</dbReference>
<protein>
    <submittedName>
        <fullName evidence="1">Uncharacterized protein</fullName>
    </submittedName>
</protein>
<dbReference type="EMBL" id="BTRK01000003">
    <property type="protein sequence ID" value="GMR41659.1"/>
    <property type="molecule type" value="Genomic_DNA"/>
</dbReference>
<name>A0AAN5CFT1_9BILA</name>
<dbReference type="InterPro" id="IPR051888">
    <property type="entry name" value="UPF0148_domain"/>
</dbReference>
<sequence>HSLSCFRCMVHRGFKREKETKQAEIMTPFNTEKREVFDTPDMTSEVSRRMGELLLRGHTMLNAECECGGILMEDRNGVRRCIACEVREEEPADRVEQPSSSTVTHDVVDQGEMRDYVSTHMGKLLMRGYTMLDANCACSCILMEDRQGNRKCLACEFREKKKKGTKEEKTPSKDFGFKVVEIPLNAEVPSSSREMEIEYDWDDVMEK</sequence>
<dbReference type="Pfam" id="PF06677">
    <property type="entry name" value="Auto_anti-p27"/>
    <property type="match status" value="2"/>
</dbReference>
<proteinExistence type="predicted"/>
<accession>A0AAN5CFT1</accession>
<organism evidence="1 2">
    <name type="scientific">Pristionchus mayeri</name>
    <dbReference type="NCBI Taxonomy" id="1317129"/>
    <lineage>
        <taxon>Eukaryota</taxon>
        <taxon>Metazoa</taxon>
        <taxon>Ecdysozoa</taxon>
        <taxon>Nematoda</taxon>
        <taxon>Chromadorea</taxon>
        <taxon>Rhabditida</taxon>
        <taxon>Rhabditina</taxon>
        <taxon>Diplogasteromorpha</taxon>
        <taxon>Diplogasteroidea</taxon>
        <taxon>Neodiplogasteridae</taxon>
        <taxon>Pristionchus</taxon>
    </lineage>
</organism>
<feature type="non-terminal residue" evidence="1">
    <location>
        <position position="1"/>
    </location>
</feature>
<dbReference type="PANTHER" id="PTHR16537:SF1">
    <property type="entry name" value="PROTEIN ZNRD2"/>
    <property type="match status" value="1"/>
</dbReference>
<feature type="non-terminal residue" evidence="1">
    <location>
        <position position="207"/>
    </location>
</feature>
<dbReference type="Proteomes" id="UP001328107">
    <property type="component" value="Unassembled WGS sequence"/>
</dbReference>
<evidence type="ECO:0000313" key="2">
    <source>
        <dbReference type="Proteomes" id="UP001328107"/>
    </source>
</evidence>
<dbReference type="AlphaFoldDB" id="A0AAN5CFT1"/>
<keyword evidence="2" id="KW-1185">Reference proteome</keyword>
<evidence type="ECO:0000313" key="1">
    <source>
        <dbReference type="EMBL" id="GMR41659.1"/>
    </source>
</evidence>
<dbReference type="InterPro" id="IPR009563">
    <property type="entry name" value="SSSCA1"/>
</dbReference>